<dbReference type="CDD" id="cd06225">
    <property type="entry name" value="HAMP"/>
    <property type="match status" value="1"/>
</dbReference>
<keyword evidence="7 14" id="KW-0418">Kinase</keyword>
<evidence type="ECO:0000256" key="1">
    <source>
        <dbReference type="ARBA" id="ARBA00004651"/>
    </source>
</evidence>
<dbReference type="Gene3D" id="3.30.565.10">
    <property type="entry name" value="Histidine kinase-like ATPase, C-terminal domain"/>
    <property type="match status" value="1"/>
</dbReference>
<feature type="transmembrane region" description="Helical" evidence="12">
    <location>
        <begin position="295"/>
        <end position="320"/>
    </location>
</feature>
<dbReference type="SMART" id="SM00387">
    <property type="entry name" value="HATPase_c"/>
    <property type="match status" value="1"/>
</dbReference>
<comment type="caution">
    <text evidence="14">The sequence shown here is derived from an EMBL/GenBank/DDBJ whole genome shotgun (WGS) entry which is preliminary data.</text>
</comment>
<reference evidence="14" key="1">
    <citation type="submission" date="2020-08" db="EMBL/GenBank/DDBJ databases">
        <title>Genome public.</title>
        <authorList>
            <person name="Liu C."/>
            <person name="Sun Q."/>
        </authorList>
    </citation>
    <scope>NUCLEOTIDE SEQUENCE</scope>
    <source>
        <strain evidence="14">NSJ-15</strain>
    </source>
</reference>
<dbReference type="GO" id="GO:0000155">
    <property type="term" value="F:phosphorelay sensor kinase activity"/>
    <property type="evidence" value="ECO:0007669"/>
    <property type="project" value="InterPro"/>
</dbReference>
<evidence type="ECO:0000256" key="10">
    <source>
        <dbReference type="ARBA" id="ARBA00023012"/>
    </source>
</evidence>
<evidence type="ECO:0000256" key="7">
    <source>
        <dbReference type="ARBA" id="ARBA00022777"/>
    </source>
</evidence>
<dbReference type="InterPro" id="IPR003594">
    <property type="entry name" value="HATPase_dom"/>
</dbReference>
<dbReference type="InterPro" id="IPR033479">
    <property type="entry name" value="dCache_1"/>
</dbReference>
<proteinExistence type="predicted"/>
<keyword evidence="15" id="KW-1185">Reference proteome</keyword>
<dbReference type="InterPro" id="IPR036890">
    <property type="entry name" value="HATPase_C_sf"/>
</dbReference>
<dbReference type="Pfam" id="PF02518">
    <property type="entry name" value="HATPase_c"/>
    <property type="match status" value="1"/>
</dbReference>
<feature type="domain" description="HAMP" evidence="13">
    <location>
        <begin position="326"/>
        <end position="377"/>
    </location>
</feature>
<feature type="transmembrane region" description="Helical" evidence="12">
    <location>
        <begin position="12"/>
        <end position="39"/>
    </location>
</feature>
<keyword evidence="5 12" id="KW-0812">Transmembrane</keyword>
<keyword evidence="9 12" id="KW-1133">Transmembrane helix</keyword>
<dbReference type="SMART" id="SM00304">
    <property type="entry name" value="HAMP"/>
    <property type="match status" value="1"/>
</dbReference>
<dbReference type="SUPFAM" id="SSF55874">
    <property type="entry name" value="ATPase domain of HSP90 chaperone/DNA topoisomerase II/histidine kinase"/>
    <property type="match status" value="1"/>
</dbReference>
<evidence type="ECO:0000256" key="2">
    <source>
        <dbReference type="ARBA" id="ARBA00022475"/>
    </source>
</evidence>
<evidence type="ECO:0000313" key="14">
    <source>
        <dbReference type="EMBL" id="MBC8609525.1"/>
    </source>
</evidence>
<dbReference type="PANTHER" id="PTHR34220">
    <property type="entry name" value="SENSOR HISTIDINE KINASE YPDA"/>
    <property type="match status" value="1"/>
</dbReference>
<dbReference type="Gene3D" id="3.30.450.20">
    <property type="entry name" value="PAS domain"/>
    <property type="match status" value="2"/>
</dbReference>
<dbReference type="SUPFAM" id="SSF158472">
    <property type="entry name" value="HAMP domain-like"/>
    <property type="match status" value="1"/>
</dbReference>
<keyword evidence="10" id="KW-0902">Two-component regulatory system</keyword>
<keyword evidence="8" id="KW-0067">ATP-binding</keyword>
<dbReference type="Pfam" id="PF00672">
    <property type="entry name" value="HAMP"/>
    <property type="match status" value="1"/>
</dbReference>
<organism evidence="14 15">
    <name type="scientific">Massiliimalia timonensis</name>
    <dbReference type="NCBI Taxonomy" id="1987501"/>
    <lineage>
        <taxon>Bacteria</taxon>
        <taxon>Bacillati</taxon>
        <taxon>Bacillota</taxon>
        <taxon>Clostridia</taxon>
        <taxon>Eubacteriales</taxon>
        <taxon>Oscillospiraceae</taxon>
        <taxon>Massiliimalia</taxon>
    </lineage>
</organism>
<sequence>MKSKSKSLRNKLVKSFLTFILIPNILLSVLMLVLSMYFIHQNTVQVIDSGNRTMLDSLENTIESISSLSSYPALDQDIMDVLRKDYNDYGSGALWEKINDTQEMQKALSMQIFHMNSAIYSVYLLPENSEYIYYITPGNSYNPDYNIREAEWYRQILADNGKISVIGYHSLVGLGSNTQCFTVGRCLIDSMNQDKLLGVLFINISIDQITKNWENNQFSPESFAVLIDENDRVISDKETDLPNSEQLKLSGEYVKHEGDNFIYYSPTKKQYYLSINSEENSFGWRVATLIPIGQLFSPGAILFIVLITMVTLVLTTLIFLSNRTASRITKPIDDLKATIGKVEHGDLAAQAIESDDEIGSLAKSFNHMTRRLHGLIQKIKLEQKEKHNAELLALQSQINPHFLYNTLNSIKFMAQIQGAASVSRTLDSLINFLRFCSKNKEEVISLKEELQITEKYVEIMNVRYMDCIHYRVMVPEELLENATIRFMLQPVIENIILHGFDSDLEERFILVRATVRDNTLSIQVADNGKGIPEESIRQMLQKNFEKKQRTSTSIGLSNINQRIKFSFGQEYGLSIRSKEKFYTVVEIHLPILTKEEWRNHDTENPNR</sequence>
<dbReference type="RefSeq" id="WP_187536099.1">
    <property type="nucleotide sequence ID" value="NZ_JACRTL010000001.1"/>
</dbReference>
<dbReference type="Proteomes" id="UP000632659">
    <property type="component" value="Unassembled WGS sequence"/>
</dbReference>
<comment type="subcellular location">
    <subcellularLocation>
        <location evidence="1">Cell membrane</location>
        <topology evidence="1">Multi-pass membrane protein</topology>
    </subcellularLocation>
</comment>
<keyword evidence="3" id="KW-0597">Phosphoprotein</keyword>
<evidence type="ECO:0000256" key="8">
    <source>
        <dbReference type="ARBA" id="ARBA00022840"/>
    </source>
</evidence>
<dbReference type="Pfam" id="PF02743">
    <property type="entry name" value="dCache_1"/>
    <property type="match status" value="1"/>
</dbReference>
<evidence type="ECO:0000256" key="4">
    <source>
        <dbReference type="ARBA" id="ARBA00022679"/>
    </source>
</evidence>
<evidence type="ECO:0000256" key="12">
    <source>
        <dbReference type="SAM" id="Phobius"/>
    </source>
</evidence>
<dbReference type="Pfam" id="PF06580">
    <property type="entry name" value="His_kinase"/>
    <property type="match status" value="1"/>
</dbReference>
<evidence type="ECO:0000256" key="9">
    <source>
        <dbReference type="ARBA" id="ARBA00022989"/>
    </source>
</evidence>
<evidence type="ECO:0000256" key="6">
    <source>
        <dbReference type="ARBA" id="ARBA00022741"/>
    </source>
</evidence>
<keyword evidence="6" id="KW-0547">Nucleotide-binding</keyword>
<keyword evidence="11 12" id="KW-0472">Membrane</keyword>
<evidence type="ECO:0000259" key="13">
    <source>
        <dbReference type="PROSITE" id="PS50885"/>
    </source>
</evidence>
<dbReference type="InterPro" id="IPR010559">
    <property type="entry name" value="Sig_transdc_His_kin_internal"/>
</dbReference>
<dbReference type="GO" id="GO:0005886">
    <property type="term" value="C:plasma membrane"/>
    <property type="evidence" value="ECO:0007669"/>
    <property type="project" value="UniProtKB-SubCell"/>
</dbReference>
<accession>A0A8J6P5N6</accession>
<dbReference type="InterPro" id="IPR050640">
    <property type="entry name" value="Bact_2-comp_sensor_kinase"/>
</dbReference>
<dbReference type="InterPro" id="IPR003660">
    <property type="entry name" value="HAMP_dom"/>
</dbReference>
<dbReference type="Gene3D" id="6.10.340.10">
    <property type="match status" value="1"/>
</dbReference>
<dbReference type="GO" id="GO:0005524">
    <property type="term" value="F:ATP binding"/>
    <property type="evidence" value="ECO:0007669"/>
    <property type="project" value="UniProtKB-KW"/>
</dbReference>
<dbReference type="AlphaFoldDB" id="A0A8J6P5N6"/>
<evidence type="ECO:0000256" key="11">
    <source>
        <dbReference type="ARBA" id="ARBA00023136"/>
    </source>
</evidence>
<evidence type="ECO:0000256" key="5">
    <source>
        <dbReference type="ARBA" id="ARBA00022692"/>
    </source>
</evidence>
<keyword evidence="4" id="KW-0808">Transferase</keyword>
<protein>
    <submittedName>
        <fullName evidence="14">Sensor histidine kinase</fullName>
    </submittedName>
</protein>
<evidence type="ECO:0000313" key="15">
    <source>
        <dbReference type="Proteomes" id="UP000632659"/>
    </source>
</evidence>
<dbReference type="PROSITE" id="PS50885">
    <property type="entry name" value="HAMP"/>
    <property type="match status" value="1"/>
</dbReference>
<keyword evidence="2" id="KW-1003">Cell membrane</keyword>
<gene>
    <name evidence="14" type="ORF">H8702_00110</name>
</gene>
<dbReference type="EMBL" id="JACRTL010000001">
    <property type="protein sequence ID" value="MBC8609525.1"/>
    <property type="molecule type" value="Genomic_DNA"/>
</dbReference>
<name>A0A8J6P5N6_9FIRM</name>
<evidence type="ECO:0000256" key="3">
    <source>
        <dbReference type="ARBA" id="ARBA00022553"/>
    </source>
</evidence>
<dbReference type="PANTHER" id="PTHR34220:SF11">
    <property type="entry name" value="SENSOR PROTEIN KINASE HPTS"/>
    <property type="match status" value="1"/>
</dbReference>